<name>A0A1I1E969_9SPHI</name>
<reference evidence="1 2" key="1">
    <citation type="submission" date="2016-10" db="EMBL/GenBank/DDBJ databases">
        <authorList>
            <person name="de Groot N.N."/>
        </authorList>
    </citation>
    <scope>NUCLEOTIDE SEQUENCE [LARGE SCALE GENOMIC DNA]</scope>
    <source>
        <strain evidence="1 2">DSM 22900</strain>
    </source>
</reference>
<keyword evidence="2" id="KW-1185">Reference proteome</keyword>
<proteinExistence type="predicted"/>
<dbReference type="EMBL" id="FOLL01000001">
    <property type="protein sequence ID" value="SFB83651.1"/>
    <property type="molecule type" value="Genomic_DNA"/>
</dbReference>
<sequence>MKPAFILNRNTPSLVIVLWSLLAMTFQPLHGQDTLAKDTLGTQVDSITLQKTTGLLLQMDSMKTVTEADQR</sequence>
<evidence type="ECO:0000313" key="2">
    <source>
        <dbReference type="Proteomes" id="UP000199577"/>
    </source>
</evidence>
<evidence type="ECO:0000313" key="1">
    <source>
        <dbReference type="EMBL" id="SFB83651.1"/>
    </source>
</evidence>
<gene>
    <name evidence="1" type="ORF">SAMN05421747_101424</name>
</gene>
<protein>
    <submittedName>
        <fullName evidence="1">Uncharacterized protein</fullName>
    </submittedName>
</protein>
<dbReference type="RefSeq" id="WP_090970539.1">
    <property type="nucleotide sequence ID" value="NZ_FOLL01000001.1"/>
</dbReference>
<dbReference type="Proteomes" id="UP000199577">
    <property type="component" value="Unassembled WGS sequence"/>
</dbReference>
<accession>A0A1I1E969</accession>
<dbReference type="STRING" id="623281.SAMN05421747_101424"/>
<dbReference type="AlphaFoldDB" id="A0A1I1E969"/>
<organism evidence="1 2">
    <name type="scientific">Parapedobacter composti</name>
    <dbReference type="NCBI Taxonomy" id="623281"/>
    <lineage>
        <taxon>Bacteria</taxon>
        <taxon>Pseudomonadati</taxon>
        <taxon>Bacteroidota</taxon>
        <taxon>Sphingobacteriia</taxon>
        <taxon>Sphingobacteriales</taxon>
        <taxon>Sphingobacteriaceae</taxon>
        <taxon>Parapedobacter</taxon>
    </lineage>
</organism>